<evidence type="ECO:0000313" key="3">
    <source>
        <dbReference type="Proteomes" id="UP000313948"/>
    </source>
</evidence>
<proteinExistence type="predicted"/>
<evidence type="ECO:0000313" key="2">
    <source>
        <dbReference type="EMBL" id="QDB78722.1"/>
    </source>
</evidence>
<dbReference type="InterPro" id="IPR036291">
    <property type="entry name" value="NAD(P)-bd_dom_sf"/>
</dbReference>
<feature type="domain" description="NmrA-like" evidence="1">
    <location>
        <begin position="3"/>
        <end position="256"/>
    </location>
</feature>
<name>A0ABX5VJW1_9MICO</name>
<evidence type="ECO:0000259" key="1">
    <source>
        <dbReference type="Pfam" id="PF05368"/>
    </source>
</evidence>
<dbReference type="RefSeq" id="WP_139948092.1">
    <property type="nucleotide sequence ID" value="NZ_CP040899.1"/>
</dbReference>
<dbReference type="Gene3D" id="3.40.50.720">
    <property type="entry name" value="NAD(P)-binding Rossmann-like Domain"/>
    <property type="match status" value="1"/>
</dbReference>
<dbReference type="Gene3D" id="3.90.25.10">
    <property type="entry name" value="UDP-galactose 4-epimerase, domain 1"/>
    <property type="match status" value="1"/>
</dbReference>
<dbReference type="Proteomes" id="UP000313948">
    <property type="component" value="Chromosome"/>
</dbReference>
<gene>
    <name evidence="2" type="ORF">FE251_04510</name>
</gene>
<keyword evidence="3" id="KW-1185">Reference proteome</keyword>
<dbReference type="InterPro" id="IPR008030">
    <property type="entry name" value="NmrA-like"/>
</dbReference>
<protein>
    <submittedName>
        <fullName evidence="2">NAD-dependent epimerase/dehydratase family protein</fullName>
    </submittedName>
</protein>
<dbReference type="PANTHER" id="PTHR43162">
    <property type="match status" value="1"/>
</dbReference>
<dbReference type="SUPFAM" id="SSF51735">
    <property type="entry name" value="NAD(P)-binding Rossmann-fold domains"/>
    <property type="match status" value="1"/>
</dbReference>
<dbReference type="EMBL" id="CP040899">
    <property type="protein sequence ID" value="QDB78722.1"/>
    <property type="molecule type" value="Genomic_DNA"/>
</dbReference>
<dbReference type="InterPro" id="IPR051604">
    <property type="entry name" value="Ergot_Alk_Oxidoreductase"/>
</dbReference>
<organism evidence="2 3">
    <name type="scientific">Georgenia wutianyii</name>
    <dbReference type="NCBI Taxonomy" id="2585135"/>
    <lineage>
        <taxon>Bacteria</taxon>
        <taxon>Bacillati</taxon>
        <taxon>Actinomycetota</taxon>
        <taxon>Actinomycetes</taxon>
        <taxon>Micrococcales</taxon>
        <taxon>Bogoriellaceae</taxon>
        <taxon>Georgenia</taxon>
    </lineage>
</organism>
<dbReference type="Pfam" id="PF05368">
    <property type="entry name" value="NmrA"/>
    <property type="match status" value="1"/>
</dbReference>
<dbReference type="PANTHER" id="PTHR43162:SF1">
    <property type="entry name" value="PRESTALK A DIFFERENTIATION PROTEIN A"/>
    <property type="match status" value="1"/>
</dbReference>
<reference evidence="2 3" key="1">
    <citation type="submission" date="2019-05" db="EMBL/GenBank/DDBJ databases">
        <title>Georgenia *** sp. nov., and Georgenia *** sp. nov., isolated from the intestinal contents of plateau pika (Ochotona curzoniae) in the Qinghai-Tibet plateau of China.</title>
        <authorList>
            <person name="Tian Z."/>
        </authorList>
    </citation>
    <scope>NUCLEOTIDE SEQUENCE [LARGE SCALE GENOMIC DNA]</scope>
    <source>
        <strain evidence="2 3">Z294</strain>
    </source>
</reference>
<accession>A0ABX5VJW1</accession>
<sequence>MYAIAGASGRVGSAAADHLLRAGRPVRVLVRRPEAAAAWEARGAQARLVDLHDEEALAEALTGCTGLFALLPFDLTVEDGATDARAVAGATAGAVRRAGVPHVVVLSSGGADLPGGTGPIAGLHVLEESLRATGARVSALRSGHFQEKVGDVLDVARAEGVYPVFAASADVPHPMGATRDLGVVVARTLLAPAAADEVVDVLGPEYTEREVAAVLGAALGRELAVVPLPEEAWAPTLAATGLPMPVAESLAELYRADEQGLLAPRGGRTVRLTTPLEDTVAALVAAAPVPQG</sequence>